<protein>
    <recommendedName>
        <fullName evidence="6 11">Coproporphyrinogen III oxidase</fullName>
        <ecNumber evidence="5 11">1.3.3.15</ecNumber>
    </recommendedName>
</protein>
<dbReference type="Proteomes" id="UP000028875">
    <property type="component" value="Unassembled WGS sequence"/>
</dbReference>
<keyword evidence="9 11" id="KW-0560">Oxidoreductase</keyword>
<dbReference type="PANTHER" id="PTHR42923:SF3">
    <property type="entry name" value="PROTOPORPHYRINOGEN OXIDASE"/>
    <property type="match status" value="1"/>
</dbReference>
<comment type="caution">
    <text evidence="14">The sequence shown here is derived from an EMBL/GenBank/DDBJ whole genome shotgun (WGS) entry which is preliminary data.</text>
</comment>
<proteinExistence type="inferred from homology"/>
<dbReference type="InterPro" id="IPR002937">
    <property type="entry name" value="Amino_oxidase"/>
</dbReference>
<gene>
    <name evidence="14" type="primary">hemY</name>
    <name evidence="14" type="ORF">BN990_03020</name>
</gene>
<comment type="similarity">
    <text evidence="4 11">Belongs to the protoporphyrinogen/coproporphyrinogen oxidase family. Coproporphyrinogen III oxidase subfamily.</text>
</comment>
<evidence type="ECO:0000256" key="11">
    <source>
        <dbReference type="RuleBase" id="RU364052"/>
    </source>
</evidence>
<evidence type="ECO:0000256" key="10">
    <source>
        <dbReference type="ARBA" id="ARBA00023133"/>
    </source>
</evidence>
<reference evidence="15" key="2">
    <citation type="submission" date="2014-05" db="EMBL/GenBank/DDBJ databases">
        <title>Draft genome sequence of Virgibacillus massiliensis Vm-5.</title>
        <authorList>
            <person name="Khelaifia S."/>
            <person name="Croce O."/>
            <person name="Lagier J.C."/>
            <person name="Raoult D."/>
        </authorList>
    </citation>
    <scope>NUCLEOTIDE SEQUENCE [LARGE SCALE GENOMIC DNA]</scope>
    <source>
        <strain evidence="15">Vm-5</strain>
    </source>
</reference>
<dbReference type="InterPro" id="IPR036188">
    <property type="entry name" value="FAD/NAD-bd_sf"/>
</dbReference>
<comment type="cofactor">
    <cofactor evidence="2 11">
        <name>FAD</name>
        <dbReference type="ChEBI" id="CHEBI:57692"/>
    </cofactor>
</comment>
<dbReference type="SUPFAM" id="SSF51905">
    <property type="entry name" value="FAD/NAD(P)-binding domain"/>
    <property type="match status" value="1"/>
</dbReference>
<keyword evidence="8 11" id="KW-0274">FAD</keyword>
<keyword evidence="11" id="KW-0963">Cytoplasm</keyword>
<evidence type="ECO:0000256" key="1">
    <source>
        <dbReference type="ARBA" id="ARBA00001755"/>
    </source>
</evidence>
<sequence>MKPSKQIVIIGGGITGLSAAYYIQREIKAKKLPYTVKLVEASERLGGKIKTLKRDGFTIEQGPDSLLSRKPTAMKLVKELGLEDQVIRNATGQSYLLVDNKLHKMPKGTYMGVPKNVRSLLSSTVLSSKGKIRALADIMVSKGKADTDQSLGAFFRRRFGNELLVNQVEALLSGIHSGNIDQMSLKATYPTFLELEQTYGSVMKGLSKTMPKPTKTKRNQPSSGAFFSFKNGLETLIHRLEDKLDLGMLHKGTAVDHIEKKNHGYHLLLSDGNVLQADAVIVSTPHLTVPKIFSQYDFFHVFKGVPATSTANVVLAFDQSAIKNDIDGTGFLVSRNSNYQITACTWTHKKWPTTSPEGKILLRCYVGRPGNEDIVDLSDDELTDIVLNDLNKIMKIKDDPEFCVITRWKNARPQYTVGHVERLAEVRRKTERYLPGVFLTGCSYDGAGIPDCIEQGENTVSEVLRFLQD</sequence>
<evidence type="ECO:0000256" key="7">
    <source>
        <dbReference type="ARBA" id="ARBA00022630"/>
    </source>
</evidence>
<dbReference type="GO" id="GO:0005737">
    <property type="term" value="C:cytoplasm"/>
    <property type="evidence" value="ECO:0007669"/>
    <property type="project" value="UniProtKB-SubCell"/>
</dbReference>
<dbReference type="GO" id="GO:0006783">
    <property type="term" value="P:heme biosynthetic process"/>
    <property type="evidence" value="ECO:0007669"/>
    <property type="project" value="UniProtKB-UniRule"/>
</dbReference>
<keyword evidence="12" id="KW-1133">Transmembrane helix</keyword>
<keyword evidence="7 11" id="KW-0285">Flavoprotein</keyword>
<evidence type="ECO:0000256" key="4">
    <source>
        <dbReference type="ARBA" id="ARBA00008310"/>
    </source>
</evidence>
<evidence type="ECO:0000313" key="15">
    <source>
        <dbReference type="Proteomes" id="UP000028875"/>
    </source>
</evidence>
<dbReference type="Gene3D" id="3.90.660.20">
    <property type="entry name" value="Protoporphyrinogen oxidase, mitochondrial, domain 2"/>
    <property type="match status" value="1"/>
</dbReference>
<evidence type="ECO:0000256" key="12">
    <source>
        <dbReference type="SAM" id="Phobius"/>
    </source>
</evidence>
<reference evidence="14 15" key="1">
    <citation type="submission" date="2014-03" db="EMBL/GenBank/DDBJ databases">
        <authorList>
            <person name="Urmite Genomes U."/>
        </authorList>
    </citation>
    <scope>NUCLEOTIDE SEQUENCE [LARGE SCALE GENOMIC DNA]</scope>
    <source>
        <strain evidence="14 15">Vm-5</strain>
    </source>
</reference>
<dbReference type="EMBL" id="CCDP010000002">
    <property type="protein sequence ID" value="CDQ40693.1"/>
    <property type="molecule type" value="Genomic_DNA"/>
</dbReference>
<dbReference type="SUPFAM" id="SSF54373">
    <property type="entry name" value="FAD-linked reductases, C-terminal domain"/>
    <property type="match status" value="1"/>
</dbReference>
<keyword evidence="12" id="KW-0812">Transmembrane</keyword>
<accession>A0A024QDR9</accession>
<dbReference type="OrthoDB" id="9805195at2"/>
<dbReference type="Pfam" id="PF01593">
    <property type="entry name" value="Amino_oxidase"/>
    <property type="match status" value="1"/>
</dbReference>
<dbReference type="NCBIfam" id="TIGR00562">
    <property type="entry name" value="proto_IX_ox"/>
    <property type="match status" value="1"/>
</dbReference>
<dbReference type="PANTHER" id="PTHR42923">
    <property type="entry name" value="PROTOPORPHYRINOGEN OXIDASE"/>
    <property type="match status" value="1"/>
</dbReference>
<evidence type="ECO:0000256" key="5">
    <source>
        <dbReference type="ARBA" id="ARBA00012402"/>
    </source>
</evidence>
<evidence type="ECO:0000256" key="6">
    <source>
        <dbReference type="ARBA" id="ARBA00019046"/>
    </source>
</evidence>
<dbReference type="InterPro" id="IPR004572">
    <property type="entry name" value="Protoporphyrinogen_oxidase"/>
</dbReference>
<comment type="function">
    <text evidence="11">Involved in coproporphyrin-dependent heme b biosynthesis. Catalyzes the oxidation of coproporphyrinogen III to coproporphyrin III.</text>
</comment>
<dbReference type="AlphaFoldDB" id="A0A024QDR9"/>
<dbReference type="GO" id="GO:0004729">
    <property type="term" value="F:oxygen-dependent protoporphyrinogen oxidase activity"/>
    <property type="evidence" value="ECO:0007669"/>
    <property type="project" value="UniProtKB-UniRule"/>
</dbReference>
<organism evidence="14 15">
    <name type="scientific">Virgibacillus massiliensis</name>
    <dbReference type="NCBI Taxonomy" id="1462526"/>
    <lineage>
        <taxon>Bacteria</taxon>
        <taxon>Bacillati</taxon>
        <taxon>Bacillota</taxon>
        <taxon>Bacilli</taxon>
        <taxon>Bacillales</taxon>
        <taxon>Bacillaceae</taxon>
        <taxon>Virgibacillus</taxon>
    </lineage>
</organism>
<comment type="subcellular location">
    <subcellularLocation>
        <location evidence="11">Cytoplasm</location>
    </subcellularLocation>
</comment>
<evidence type="ECO:0000256" key="8">
    <source>
        <dbReference type="ARBA" id="ARBA00022827"/>
    </source>
</evidence>
<dbReference type="eggNOG" id="COG1232">
    <property type="taxonomic scope" value="Bacteria"/>
</dbReference>
<dbReference type="Gene3D" id="3.50.50.60">
    <property type="entry name" value="FAD/NAD(P)-binding domain"/>
    <property type="match status" value="1"/>
</dbReference>
<dbReference type="EC" id="1.3.3.15" evidence="5 11"/>
<dbReference type="UniPathway" id="UPA00252"/>
<keyword evidence="15" id="KW-1185">Reference proteome</keyword>
<name>A0A024QDR9_9BACI</name>
<keyword evidence="10 11" id="KW-0350">Heme biosynthesis</keyword>
<comment type="pathway">
    <text evidence="3 11">Porphyrin-containing compound metabolism; protoheme biosynthesis.</text>
</comment>
<dbReference type="InterPro" id="IPR050464">
    <property type="entry name" value="Zeta_carotene_desat/Oxidored"/>
</dbReference>
<dbReference type="NCBIfam" id="NF008845">
    <property type="entry name" value="PRK11883.1-5"/>
    <property type="match status" value="1"/>
</dbReference>
<evidence type="ECO:0000256" key="2">
    <source>
        <dbReference type="ARBA" id="ARBA00001974"/>
    </source>
</evidence>
<keyword evidence="12" id="KW-0472">Membrane</keyword>
<evidence type="ECO:0000259" key="13">
    <source>
        <dbReference type="Pfam" id="PF01593"/>
    </source>
</evidence>
<feature type="transmembrane region" description="Helical" evidence="12">
    <location>
        <begin position="6"/>
        <end position="23"/>
    </location>
</feature>
<dbReference type="STRING" id="1462526.BN990_03020"/>
<evidence type="ECO:0000313" key="14">
    <source>
        <dbReference type="EMBL" id="CDQ40693.1"/>
    </source>
</evidence>
<evidence type="ECO:0000256" key="3">
    <source>
        <dbReference type="ARBA" id="ARBA00004744"/>
    </source>
</evidence>
<dbReference type="Gene3D" id="1.10.3110.10">
    <property type="entry name" value="protoporphyrinogen ix oxidase, domain 3"/>
    <property type="match status" value="1"/>
</dbReference>
<evidence type="ECO:0000256" key="9">
    <source>
        <dbReference type="ARBA" id="ARBA00023002"/>
    </source>
</evidence>
<dbReference type="RefSeq" id="WP_038245641.1">
    <property type="nucleotide sequence ID" value="NZ_BNER01000006.1"/>
</dbReference>
<comment type="catalytic activity">
    <reaction evidence="1">
        <text>coproporphyrinogen III + 3 O2 = coproporphyrin III + 3 H2O2</text>
        <dbReference type="Rhea" id="RHEA:43436"/>
        <dbReference type="ChEBI" id="CHEBI:15379"/>
        <dbReference type="ChEBI" id="CHEBI:16240"/>
        <dbReference type="ChEBI" id="CHEBI:57309"/>
        <dbReference type="ChEBI" id="CHEBI:131725"/>
        <dbReference type="EC" id="1.3.3.15"/>
    </reaction>
    <physiologicalReaction direction="left-to-right" evidence="1">
        <dbReference type="Rhea" id="RHEA:43437"/>
    </physiologicalReaction>
</comment>
<feature type="domain" description="Amine oxidase" evidence="13">
    <location>
        <begin position="14"/>
        <end position="464"/>
    </location>
</feature>